<dbReference type="AlphaFoldDB" id="A0A8K1FEG0"/>
<sequence length="354" mass="39405">MMLWSEELNALLNQCVFEAGYDFTVAAALLLRRGKQLRLLRDEDVELGLSSDECQVQWMTINPIEDDQDQEEEPEFHFYQQHRSPSPLSPEEEPLDDLGGSNEVRGASLLVDPVDPEPLAVTDRLDVPDGCPRLELSLSDAELDVLLNSLPVDGRADAKATYPTSSGSNEMQWVLSFLTDPDAIAHRDADAKNLLLEPQDKREDDNYQFFLQQLNQANLLGPAKPITIETPREAIDVDSNDESDPENAEGDNSTDHDDEGDEDDDDWEQARQQIKQQLPVERDTSSSRAETQPPAPPTRFPPRSMSTSTASRTVDGKGSASTRLALSREIGASLQKHGAFQFPKRLFPAPELQP</sequence>
<evidence type="ECO:0000313" key="2">
    <source>
        <dbReference type="EMBL" id="TMW59386.1"/>
    </source>
</evidence>
<feature type="compositionally biased region" description="Acidic residues" evidence="1">
    <location>
        <begin position="256"/>
        <end position="267"/>
    </location>
</feature>
<feature type="compositionally biased region" description="Acidic residues" evidence="1">
    <location>
        <begin position="236"/>
        <end position="249"/>
    </location>
</feature>
<feature type="region of interest" description="Disordered" evidence="1">
    <location>
        <begin position="67"/>
        <end position="100"/>
    </location>
</feature>
<reference evidence="2" key="1">
    <citation type="submission" date="2019-03" db="EMBL/GenBank/DDBJ databases">
        <title>Long read genome sequence of the mycoparasitic Pythium oligandrum ATCC 38472 isolated from sugarbeet rhizosphere.</title>
        <authorList>
            <person name="Gaulin E."/>
        </authorList>
    </citation>
    <scope>NUCLEOTIDE SEQUENCE</scope>
    <source>
        <strain evidence="2">ATCC 38472_TT</strain>
    </source>
</reference>
<gene>
    <name evidence="2" type="ORF">Poli38472_004455</name>
</gene>
<dbReference type="OrthoDB" id="168051at2759"/>
<evidence type="ECO:0000313" key="3">
    <source>
        <dbReference type="Proteomes" id="UP000794436"/>
    </source>
</evidence>
<keyword evidence="3" id="KW-1185">Reference proteome</keyword>
<organism evidence="2 3">
    <name type="scientific">Pythium oligandrum</name>
    <name type="common">Mycoparasitic fungus</name>
    <dbReference type="NCBI Taxonomy" id="41045"/>
    <lineage>
        <taxon>Eukaryota</taxon>
        <taxon>Sar</taxon>
        <taxon>Stramenopiles</taxon>
        <taxon>Oomycota</taxon>
        <taxon>Peronosporomycetes</taxon>
        <taxon>Pythiales</taxon>
        <taxon>Pythiaceae</taxon>
        <taxon>Pythium</taxon>
    </lineage>
</organism>
<feature type="region of interest" description="Disordered" evidence="1">
    <location>
        <begin position="233"/>
        <end position="322"/>
    </location>
</feature>
<dbReference type="Proteomes" id="UP000794436">
    <property type="component" value="Unassembled WGS sequence"/>
</dbReference>
<protein>
    <submittedName>
        <fullName evidence="2">Uncharacterized protein</fullName>
    </submittedName>
</protein>
<proteinExistence type="predicted"/>
<evidence type="ECO:0000256" key="1">
    <source>
        <dbReference type="SAM" id="MobiDB-lite"/>
    </source>
</evidence>
<comment type="caution">
    <text evidence="2">The sequence shown here is derived from an EMBL/GenBank/DDBJ whole genome shotgun (WGS) entry which is preliminary data.</text>
</comment>
<accession>A0A8K1FEG0</accession>
<dbReference type="EMBL" id="SPLM01000109">
    <property type="protein sequence ID" value="TMW59386.1"/>
    <property type="molecule type" value="Genomic_DNA"/>
</dbReference>
<name>A0A8K1FEG0_PYTOL</name>